<proteinExistence type="predicted"/>
<feature type="non-terminal residue" evidence="2">
    <location>
        <position position="37"/>
    </location>
</feature>
<dbReference type="EMBL" id="CADCWE010000125">
    <property type="protein sequence ID" value="CAA9541556.1"/>
    <property type="molecule type" value="Genomic_DNA"/>
</dbReference>
<name>A0A6J4U5S6_9BACT</name>
<evidence type="ECO:0000313" key="2">
    <source>
        <dbReference type="EMBL" id="CAA9541556.1"/>
    </source>
</evidence>
<protein>
    <submittedName>
        <fullName evidence="2">Uncharacterized protein</fullName>
    </submittedName>
</protein>
<evidence type="ECO:0000256" key="1">
    <source>
        <dbReference type="SAM" id="MobiDB-lite"/>
    </source>
</evidence>
<feature type="region of interest" description="Disordered" evidence="1">
    <location>
        <begin position="1"/>
        <end position="37"/>
    </location>
</feature>
<sequence>DEGLGGRGVHRRDERGDQYRRNAVRHGVARAARDQDV</sequence>
<feature type="compositionally biased region" description="Basic and acidic residues" evidence="1">
    <location>
        <begin position="11"/>
        <end position="20"/>
    </location>
</feature>
<gene>
    <name evidence="2" type="ORF">AVDCRST_MAG73-1986</name>
</gene>
<dbReference type="AlphaFoldDB" id="A0A6J4U5S6"/>
<organism evidence="2">
    <name type="scientific">uncultured Thermomicrobiales bacterium</name>
    <dbReference type="NCBI Taxonomy" id="1645740"/>
    <lineage>
        <taxon>Bacteria</taxon>
        <taxon>Pseudomonadati</taxon>
        <taxon>Thermomicrobiota</taxon>
        <taxon>Thermomicrobia</taxon>
        <taxon>Thermomicrobiales</taxon>
        <taxon>environmental samples</taxon>
    </lineage>
</organism>
<accession>A0A6J4U5S6</accession>
<feature type="non-terminal residue" evidence="2">
    <location>
        <position position="1"/>
    </location>
</feature>
<reference evidence="2" key="1">
    <citation type="submission" date="2020-02" db="EMBL/GenBank/DDBJ databases">
        <authorList>
            <person name="Meier V. D."/>
        </authorList>
    </citation>
    <scope>NUCLEOTIDE SEQUENCE</scope>
    <source>
        <strain evidence="2">AVDCRST_MAG73</strain>
    </source>
</reference>